<dbReference type="SUPFAM" id="SSF51445">
    <property type="entry name" value="(Trans)glycosidases"/>
    <property type="match status" value="1"/>
</dbReference>
<name>A0A2W7RN68_9BACT</name>
<evidence type="ECO:0000313" key="8">
    <source>
        <dbReference type="Proteomes" id="UP000249720"/>
    </source>
</evidence>
<comment type="caution">
    <text evidence="7">The sequence shown here is derived from an EMBL/GenBank/DDBJ whole genome shotgun (WGS) entry which is preliminary data.</text>
</comment>
<evidence type="ECO:0000313" key="7">
    <source>
        <dbReference type="EMBL" id="PZX61824.1"/>
    </source>
</evidence>
<dbReference type="PANTHER" id="PTHR34983:SF1">
    <property type="entry name" value="ARABINOGALACTAN ENDO-BETA-1,4-GALACTANASE A"/>
    <property type="match status" value="1"/>
</dbReference>
<dbReference type="InterPro" id="IPR011683">
    <property type="entry name" value="Glyco_hydro_53"/>
</dbReference>
<evidence type="ECO:0000256" key="3">
    <source>
        <dbReference type="ARBA" id="ARBA00012556"/>
    </source>
</evidence>
<dbReference type="InterPro" id="IPR017853">
    <property type="entry name" value="GH"/>
</dbReference>
<dbReference type="GO" id="GO:0031218">
    <property type="term" value="F:arabinogalactan endo-1,4-beta-galactosidase activity"/>
    <property type="evidence" value="ECO:0007669"/>
    <property type="project" value="UniProtKB-EC"/>
</dbReference>
<protein>
    <recommendedName>
        <fullName evidence="3 6">Arabinogalactan endo-beta-1,4-galactanase</fullName>
        <ecNumber evidence="3 6">3.2.1.89</ecNumber>
    </recommendedName>
</protein>
<evidence type="ECO:0000256" key="5">
    <source>
        <dbReference type="ARBA" id="ARBA00023295"/>
    </source>
</evidence>
<dbReference type="Proteomes" id="UP000249720">
    <property type="component" value="Unassembled WGS sequence"/>
</dbReference>
<dbReference type="EC" id="3.2.1.89" evidence="3 6"/>
<dbReference type="RefSeq" id="WP_111296219.1">
    <property type="nucleotide sequence ID" value="NZ_QKZV01000006.1"/>
</dbReference>
<dbReference type="Pfam" id="PF07745">
    <property type="entry name" value="Glyco_hydro_53"/>
    <property type="match status" value="1"/>
</dbReference>
<sequence length="342" mass="38519">MFKFKIVLLLGILYGTIGCSKPNSSNNVTTGDTTKFYKGADVSWVTEMEAAGWYYYDSLGIKTDLFTLLKQKGINAIRLRIWVNPSNGWCNLNDVIAKALRAKQAGMDILLDFHYSDTWADPGKQTKPAAWLNLAFPALVNTLSTYTTQVLQALQQKNIVPKWVQIGNEVDNGMLWEDGRASTNMNQFATLIEAGYKAVKNFNQNIQVIVHVSNGYNNNLFRWLFDGLKNNGAQWDIIGMSLYPDSTNWNSYNTQCLANMNDMINRYNCSVMICEAGMPVNQPAICKQFLTDLIQKVRGIPNHNGIGVFYWEPECYNNWQGYGLGAFDITGKPTDAMNAFLQ</sequence>
<evidence type="ECO:0000256" key="4">
    <source>
        <dbReference type="ARBA" id="ARBA00022801"/>
    </source>
</evidence>
<dbReference type="AlphaFoldDB" id="A0A2W7RN68"/>
<dbReference type="PANTHER" id="PTHR34983">
    <property type="entry name" value="ARABINOGALACTAN ENDO-BETA-1,4-GALACTANASE A"/>
    <property type="match status" value="1"/>
</dbReference>
<dbReference type="Gene3D" id="3.20.20.80">
    <property type="entry name" value="Glycosidases"/>
    <property type="match status" value="1"/>
</dbReference>
<proteinExistence type="inferred from homology"/>
<dbReference type="EMBL" id="QKZV01000006">
    <property type="protein sequence ID" value="PZX61824.1"/>
    <property type="molecule type" value="Genomic_DNA"/>
</dbReference>
<keyword evidence="5 6" id="KW-0326">Glycosidase</keyword>
<dbReference type="GO" id="GO:0015926">
    <property type="term" value="F:glucosidase activity"/>
    <property type="evidence" value="ECO:0007669"/>
    <property type="project" value="InterPro"/>
</dbReference>
<evidence type="ECO:0000256" key="2">
    <source>
        <dbReference type="ARBA" id="ARBA00010687"/>
    </source>
</evidence>
<gene>
    <name evidence="7" type="ORF">LX80_01985</name>
</gene>
<organism evidence="7 8">
    <name type="scientific">Hydrotalea sandarakina</name>
    <dbReference type="NCBI Taxonomy" id="1004304"/>
    <lineage>
        <taxon>Bacteria</taxon>
        <taxon>Pseudomonadati</taxon>
        <taxon>Bacteroidota</taxon>
        <taxon>Chitinophagia</taxon>
        <taxon>Chitinophagales</taxon>
        <taxon>Chitinophagaceae</taxon>
        <taxon>Hydrotalea</taxon>
    </lineage>
</organism>
<evidence type="ECO:0000256" key="6">
    <source>
        <dbReference type="RuleBase" id="RU361192"/>
    </source>
</evidence>
<comment type="catalytic activity">
    <reaction evidence="1 6">
        <text>The enzyme specifically hydrolyzes (1-&gt;4)-beta-D-galactosidic linkages in type I arabinogalactans.</text>
        <dbReference type="EC" id="3.2.1.89"/>
    </reaction>
</comment>
<evidence type="ECO:0000256" key="1">
    <source>
        <dbReference type="ARBA" id="ARBA00001695"/>
    </source>
</evidence>
<dbReference type="PROSITE" id="PS51257">
    <property type="entry name" value="PROKAR_LIPOPROTEIN"/>
    <property type="match status" value="1"/>
</dbReference>
<dbReference type="GO" id="GO:0045490">
    <property type="term" value="P:pectin catabolic process"/>
    <property type="evidence" value="ECO:0007669"/>
    <property type="project" value="TreeGrafter"/>
</dbReference>
<reference evidence="7 8" key="1">
    <citation type="submission" date="2018-06" db="EMBL/GenBank/DDBJ databases">
        <title>Genomic Encyclopedia of Archaeal and Bacterial Type Strains, Phase II (KMG-II): from individual species to whole genera.</title>
        <authorList>
            <person name="Goeker M."/>
        </authorList>
    </citation>
    <scope>NUCLEOTIDE SEQUENCE [LARGE SCALE GENOMIC DNA]</scope>
    <source>
        <strain evidence="7 8">DSM 23241</strain>
    </source>
</reference>
<keyword evidence="8" id="KW-1185">Reference proteome</keyword>
<dbReference type="OrthoDB" id="9768786at2"/>
<accession>A0A2W7RN68</accession>
<keyword evidence="4 6" id="KW-0378">Hydrolase</keyword>
<comment type="similarity">
    <text evidence="2 6">Belongs to the glycosyl hydrolase 53 family.</text>
</comment>